<keyword evidence="2" id="KW-0547">Nucleotide-binding</keyword>
<evidence type="ECO:0000256" key="5">
    <source>
        <dbReference type="ARBA" id="ARBA00040145"/>
    </source>
</evidence>
<evidence type="ECO:0000259" key="7">
    <source>
        <dbReference type="Pfam" id="PF01926"/>
    </source>
</evidence>
<organism evidence="8 9">
    <name type="scientific">Schistosoma mansoni</name>
    <name type="common">Blood fluke</name>
    <dbReference type="NCBI Taxonomy" id="6183"/>
    <lineage>
        <taxon>Eukaryota</taxon>
        <taxon>Metazoa</taxon>
        <taxon>Spiralia</taxon>
        <taxon>Lophotrochozoa</taxon>
        <taxon>Platyhelminthes</taxon>
        <taxon>Trematoda</taxon>
        <taxon>Digenea</taxon>
        <taxon>Strigeidida</taxon>
        <taxon>Schistosomatoidea</taxon>
        <taxon>Schistosomatidae</taxon>
        <taxon>Schistosoma</taxon>
    </lineage>
</organism>
<dbReference type="AlphaFoldDB" id="A0A3Q0KPK8"/>
<accession>A0A3Q0KPK8</accession>
<evidence type="ECO:0000313" key="9">
    <source>
        <dbReference type="WBParaSite" id="Smp_147850.1"/>
    </source>
</evidence>
<dbReference type="InterPro" id="IPR043358">
    <property type="entry name" value="GNL1-like"/>
</dbReference>
<feature type="domain" description="G" evidence="7">
    <location>
        <begin position="388"/>
        <end position="443"/>
    </location>
</feature>
<sequence length="736" mass="82987">MGRKHGLGRSLVKHIGSEPSERSGRHVVRTNTAGDWSRLPVHSVTEQTGLDEFFNIANLANHEFKAQKKNIRLLAPSEIMGIPSSSDCSKISEVHIMYKDLLKIPRRPKWSSEMSVDTLDNLEKEEFLKWRRSLALLEEKDGIVLTPFERNLEFWRQLWRVVERSDVVVQVVDARQPLLYYSSDLDRYVHEVDSNKTCVVLVNKSDFLTNKQRALWAEYFKTIGTNAIFWSAVLASEQMLRQSSTNMTQACDISTKTINEISLESECNSEESQTDSDTDSEASTVTIHEETDKESPKVFRYTTQLPNRLSCKKSGPCDGTLNTKEISEPISEFSSNSVGRDVIDAETSIQSNRQNGEAEAKLVGVEELINLLTEKYSPSSRQSKDPLTVGFIGYPNVGKSSTLNAILGHKKVPVSVTPGKTKHFQTIYVRSDLILCDCPGLVMPSFAYSRADLVVAGILSIDGMRDYLAPVGLVCERIPRHILETMYGINLPKSQNTQVKDGLNRILTPHELLAAHAFMHGFMTAKGNPNYDRSARIILKDYVKGRLLYCYPPPNTIDPLDFQSLGRDDGLPCGVGYFPDQSKAERFLKRLDEKQKRASSQSIDEVITDFDRLAFKQEQHARGLIKSHKQMPILRSNIEKSKIDDEVSSNASWSTVGSVETVSNLSCSSSGTTQFVLEDGAVKKPWRLLSHAKRLNSVHSTIVSNQTEAVKHVTKHKKCKEKLRRVYRYLDEHERT</sequence>
<keyword evidence="3" id="KW-0378">Hydrolase</keyword>
<dbReference type="PANTHER" id="PTHR45709:SF2">
    <property type="entry name" value="LARGE SUBUNIT GTPASE 1 HOMOLOG"/>
    <property type="match status" value="1"/>
</dbReference>
<dbReference type="WBParaSite" id="Smp_147850.1">
    <property type="protein sequence ID" value="Smp_147850.1"/>
    <property type="gene ID" value="Smp_147850"/>
</dbReference>
<dbReference type="FunCoup" id="A0A3Q0KPK8">
    <property type="interactions" value="2593"/>
</dbReference>
<name>A0A3Q0KPK8_SCHMA</name>
<evidence type="ECO:0000256" key="1">
    <source>
        <dbReference type="ARBA" id="ARBA00022490"/>
    </source>
</evidence>
<dbReference type="Proteomes" id="UP000008854">
    <property type="component" value="Unassembled WGS sequence"/>
</dbReference>
<evidence type="ECO:0000256" key="4">
    <source>
        <dbReference type="ARBA" id="ARBA00023134"/>
    </source>
</evidence>
<feature type="compositionally biased region" description="Acidic residues" evidence="6">
    <location>
        <begin position="267"/>
        <end position="280"/>
    </location>
</feature>
<dbReference type="InterPro" id="IPR027417">
    <property type="entry name" value="P-loop_NTPase"/>
</dbReference>
<feature type="region of interest" description="Disordered" evidence="6">
    <location>
        <begin position="1"/>
        <end position="26"/>
    </location>
</feature>
<dbReference type="GO" id="GO:0005525">
    <property type="term" value="F:GTP binding"/>
    <property type="evidence" value="ECO:0007669"/>
    <property type="project" value="UniProtKB-KW"/>
</dbReference>
<dbReference type="InterPro" id="IPR006073">
    <property type="entry name" value="GTP-bd"/>
</dbReference>
<dbReference type="STRING" id="6183.A0A3Q0KPK8"/>
<reference evidence="9" key="2">
    <citation type="submission" date="2018-12" db="UniProtKB">
        <authorList>
            <consortium name="WormBaseParasite"/>
        </authorList>
    </citation>
    <scope>IDENTIFICATION</scope>
    <source>
        <strain evidence="9">Puerto Rican</strain>
    </source>
</reference>
<dbReference type="CDD" id="cd01857">
    <property type="entry name" value="HSR1_MMR1"/>
    <property type="match status" value="1"/>
</dbReference>
<dbReference type="ExpressionAtlas" id="A0A3Q0KPK8">
    <property type="expression patterns" value="baseline"/>
</dbReference>
<dbReference type="GO" id="GO:0003924">
    <property type="term" value="F:GTPase activity"/>
    <property type="evidence" value="ECO:0007669"/>
    <property type="project" value="InterPro"/>
</dbReference>
<reference evidence="8" key="1">
    <citation type="journal article" date="2012" name="PLoS Negl. Trop. Dis.">
        <title>A systematically improved high quality genome and transcriptome of the human blood fluke Schistosoma mansoni.</title>
        <authorList>
            <person name="Protasio A.V."/>
            <person name="Tsai I.J."/>
            <person name="Babbage A."/>
            <person name="Nichol S."/>
            <person name="Hunt M."/>
            <person name="Aslett M.A."/>
            <person name="De Silva N."/>
            <person name="Velarde G.S."/>
            <person name="Anderson T.J."/>
            <person name="Clark R.C."/>
            <person name="Davidson C."/>
            <person name="Dillon G.P."/>
            <person name="Holroyd N.E."/>
            <person name="LoVerde P.T."/>
            <person name="Lloyd C."/>
            <person name="McQuillan J."/>
            <person name="Oliveira G."/>
            <person name="Otto T.D."/>
            <person name="Parker-Manuel S.J."/>
            <person name="Quail M.A."/>
            <person name="Wilson R.A."/>
            <person name="Zerlotini A."/>
            <person name="Dunne D.W."/>
            <person name="Berriman M."/>
        </authorList>
    </citation>
    <scope>NUCLEOTIDE SEQUENCE [LARGE SCALE GENOMIC DNA]</scope>
    <source>
        <strain evidence="8">Puerto Rican</strain>
    </source>
</reference>
<keyword evidence="4" id="KW-0342">GTP-binding</keyword>
<evidence type="ECO:0000313" key="8">
    <source>
        <dbReference type="Proteomes" id="UP000008854"/>
    </source>
</evidence>
<feature type="region of interest" description="Disordered" evidence="6">
    <location>
        <begin position="264"/>
        <end position="295"/>
    </location>
</feature>
<evidence type="ECO:0000256" key="6">
    <source>
        <dbReference type="SAM" id="MobiDB-lite"/>
    </source>
</evidence>
<keyword evidence="8" id="KW-1185">Reference proteome</keyword>
<dbReference type="Pfam" id="PF01926">
    <property type="entry name" value="MMR_HSR1"/>
    <property type="match status" value="1"/>
</dbReference>
<dbReference type="SUPFAM" id="SSF52540">
    <property type="entry name" value="P-loop containing nucleoside triphosphate hydrolases"/>
    <property type="match status" value="1"/>
</dbReference>
<proteinExistence type="predicted"/>
<evidence type="ECO:0000256" key="3">
    <source>
        <dbReference type="ARBA" id="ARBA00022801"/>
    </source>
</evidence>
<dbReference type="GO" id="GO:0005829">
    <property type="term" value="C:cytosol"/>
    <property type="evidence" value="ECO:0007669"/>
    <property type="project" value="TreeGrafter"/>
</dbReference>
<dbReference type="GO" id="GO:0000054">
    <property type="term" value="P:ribosomal subunit export from nucleus"/>
    <property type="evidence" value="ECO:0007669"/>
    <property type="project" value="TreeGrafter"/>
</dbReference>
<dbReference type="Gene3D" id="3.40.50.300">
    <property type="entry name" value="P-loop containing nucleotide triphosphate hydrolases"/>
    <property type="match status" value="1"/>
</dbReference>
<feature type="compositionally biased region" description="Basic and acidic residues" evidence="6">
    <location>
        <begin position="15"/>
        <end position="24"/>
    </location>
</feature>
<protein>
    <recommendedName>
        <fullName evidence="5">Large subunit GTPase 1 homolog</fullName>
    </recommendedName>
</protein>
<keyword evidence="1" id="KW-0963">Cytoplasm</keyword>
<evidence type="ECO:0000256" key="2">
    <source>
        <dbReference type="ARBA" id="ARBA00022741"/>
    </source>
</evidence>
<dbReference type="InParanoid" id="A0A3Q0KPK8"/>
<dbReference type="PANTHER" id="PTHR45709">
    <property type="entry name" value="LARGE SUBUNIT GTPASE 1 HOMOLOG-RELATED"/>
    <property type="match status" value="1"/>
</dbReference>